<dbReference type="InterPro" id="IPR047150">
    <property type="entry name" value="SGT"/>
</dbReference>
<feature type="compositionally biased region" description="Gly residues" evidence="5">
    <location>
        <begin position="305"/>
        <end position="315"/>
    </location>
</feature>
<evidence type="ECO:0000256" key="1">
    <source>
        <dbReference type="ARBA" id="ARBA00008175"/>
    </source>
</evidence>
<dbReference type="PROSITE" id="PS50005">
    <property type="entry name" value="TPR"/>
    <property type="match status" value="3"/>
</dbReference>
<dbReference type="AlphaFoldDB" id="A0A507FBB0"/>
<reference evidence="7 8" key="1">
    <citation type="journal article" date="2019" name="Sci. Rep.">
        <title>Comparative genomics of chytrid fungi reveal insights into the obligate biotrophic and pathogenic lifestyle of Synchytrium endobioticum.</title>
        <authorList>
            <person name="van de Vossenberg B.T.L.H."/>
            <person name="Warris S."/>
            <person name="Nguyen H.D.T."/>
            <person name="van Gent-Pelzer M.P.E."/>
            <person name="Joly D.L."/>
            <person name="van de Geest H.C."/>
            <person name="Bonants P.J.M."/>
            <person name="Smith D.S."/>
            <person name="Levesque C.A."/>
            <person name="van der Lee T.A.J."/>
        </authorList>
    </citation>
    <scope>NUCLEOTIDE SEQUENCE [LARGE SCALE GENOMIC DNA]</scope>
    <source>
        <strain evidence="7 8">CBS 675.73</strain>
    </source>
</reference>
<protein>
    <recommendedName>
        <fullName evidence="6">SGTA homodimerisation domain-containing protein</fullName>
    </recommendedName>
</protein>
<dbReference type="Pfam" id="PF00515">
    <property type="entry name" value="TPR_1"/>
    <property type="match status" value="1"/>
</dbReference>
<comment type="similarity">
    <text evidence="1">Belongs to the SGT family.</text>
</comment>
<gene>
    <name evidence="7" type="ORF">CcCBS67573_g05297</name>
</gene>
<accession>A0A507FBB0</accession>
<dbReference type="Gene3D" id="1.10.260.100">
    <property type="match status" value="1"/>
</dbReference>
<dbReference type="PANTHER" id="PTHR45831:SF2">
    <property type="entry name" value="LD24721P"/>
    <property type="match status" value="1"/>
</dbReference>
<dbReference type="Gene3D" id="1.20.5.420">
    <property type="entry name" value="Immunoglobulin FC, subunit C"/>
    <property type="match status" value="1"/>
</dbReference>
<dbReference type="InterPro" id="IPR032374">
    <property type="entry name" value="SGTA_dimer"/>
</dbReference>
<dbReference type="GO" id="GO:0072380">
    <property type="term" value="C:TRC complex"/>
    <property type="evidence" value="ECO:0007669"/>
    <property type="project" value="TreeGrafter"/>
</dbReference>
<dbReference type="GO" id="GO:0006620">
    <property type="term" value="P:post-translational protein targeting to endoplasmic reticulum membrane"/>
    <property type="evidence" value="ECO:0007669"/>
    <property type="project" value="TreeGrafter"/>
</dbReference>
<dbReference type="InterPro" id="IPR011990">
    <property type="entry name" value="TPR-like_helical_dom_sf"/>
</dbReference>
<keyword evidence="3 4" id="KW-0802">TPR repeat</keyword>
<name>A0A507FBB0_9FUNG</name>
<proteinExistence type="inferred from homology"/>
<evidence type="ECO:0000256" key="4">
    <source>
        <dbReference type="PROSITE-ProRule" id="PRU00339"/>
    </source>
</evidence>
<organism evidence="7 8">
    <name type="scientific">Chytriomyces confervae</name>
    <dbReference type="NCBI Taxonomy" id="246404"/>
    <lineage>
        <taxon>Eukaryota</taxon>
        <taxon>Fungi</taxon>
        <taxon>Fungi incertae sedis</taxon>
        <taxon>Chytridiomycota</taxon>
        <taxon>Chytridiomycota incertae sedis</taxon>
        <taxon>Chytridiomycetes</taxon>
        <taxon>Chytridiales</taxon>
        <taxon>Chytriomycetaceae</taxon>
        <taxon>Chytriomyces</taxon>
    </lineage>
</organism>
<evidence type="ECO:0000256" key="3">
    <source>
        <dbReference type="ARBA" id="ARBA00022803"/>
    </source>
</evidence>
<dbReference type="EMBL" id="QEAP01000186">
    <property type="protein sequence ID" value="TPX73422.1"/>
    <property type="molecule type" value="Genomic_DNA"/>
</dbReference>
<dbReference type="FunFam" id="1.25.40.10:FF:000207">
    <property type="entry name" value="Small glutamine-rich tetratricopeptide repeat-containing protein"/>
    <property type="match status" value="1"/>
</dbReference>
<dbReference type="Pfam" id="PF13181">
    <property type="entry name" value="TPR_8"/>
    <property type="match status" value="1"/>
</dbReference>
<dbReference type="STRING" id="246404.A0A507FBB0"/>
<keyword evidence="8" id="KW-1185">Reference proteome</keyword>
<dbReference type="SMART" id="SM00028">
    <property type="entry name" value="TPR"/>
    <property type="match status" value="3"/>
</dbReference>
<sequence>MSKTKDPKRLAFAICEFLKASIEDGTIKAEDAEGMDISIACIGEAFGFDFSDAAQTKALSIKPATLSGLFDVYVNAASKAADAKTPKDATADKAKAEEFKAQGNKLMADKKFKQAISKYSEAIALDASNAVYFANRAAAYSQDGDHANAVEDSRRAIEVDPDYSKAYSRMGHAHFCLGNFAEAVESYESGLRLDPGNAAMKQSLASAKARLAESGVEVASSSKKSAPANPFAGGMPGMGAGGMPDFASMMSDPNFMKMASSMMGNPQIAEMMKNPAIAEMAQNMMKDPSKLSEMMDPNMLAQLGAMGGAPGGSGASGEEKKKKKKK</sequence>
<feature type="repeat" description="TPR" evidence="4">
    <location>
        <begin position="130"/>
        <end position="163"/>
    </location>
</feature>
<evidence type="ECO:0000313" key="7">
    <source>
        <dbReference type="EMBL" id="TPX73422.1"/>
    </source>
</evidence>
<dbReference type="OrthoDB" id="2335338at2759"/>
<feature type="repeat" description="TPR" evidence="4">
    <location>
        <begin position="164"/>
        <end position="197"/>
    </location>
</feature>
<dbReference type="SUPFAM" id="SSF48452">
    <property type="entry name" value="TPR-like"/>
    <property type="match status" value="1"/>
</dbReference>
<dbReference type="GO" id="GO:0016020">
    <property type="term" value="C:membrane"/>
    <property type="evidence" value="ECO:0007669"/>
    <property type="project" value="TreeGrafter"/>
</dbReference>
<dbReference type="InterPro" id="IPR019734">
    <property type="entry name" value="TPR_rpt"/>
</dbReference>
<dbReference type="Gene3D" id="1.25.40.10">
    <property type="entry name" value="Tetratricopeptide repeat domain"/>
    <property type="match status" value="1"/>
</dbReference>
<evidence type="ECO:0000259" key="6">
    <source>
        <dbReference type="Pfam" id="PF16546"/>
    </source>
</evidence>
<dbReference type="Pfam" id="PF16546">
    <property type="entry name" value="SGTA_dimer"/>
    <property type="match status" value="1"/>
</dbReference>
<feature type="repeat" description="TPR" evidence="4">
    <location>
        <begin position="96"/>
        <end position="129"/>
    </location>
</feature>
<dbReference type="FunFam" id="1.20.5.420:FF:000005">
    <property type="entry name" value="Hsc70 cochaperone (SGT), putative"/>
    <property type="match status" value="1"/>
</dbReference>
<dbReference type="PANTHER" id="PTHR45831">
    <property type="entry name" value="LD24721P"/>
    <property type="match status" value="1"/>
</dbReference>
<feature type="domain" description="SGTA homodimerisation" evidence="6">
    <location>
        <begin position="8"/>
        <end position="71"/>
    </location>
</feature>
<dbReference type="GO" id="GO:0060090">
    <property type="term" value="F:molecular adaptor activity"/>
    <property type="evidence" value="ECO:0007669"/>
    <property type="project" value="TreeGrafter"/>
</dbReference>
<dbReference type="PROSITE" id="PS50293">
    <property type="entry name" value="TPR_REGION"/>
    <property type="match status" value="1"/>
</dbReference>
<evidence type="ECO:0000256" key="2">
    <source>
        <dbReference type="ARBA" id="ARBA00022737"/>
    </source>
</evidence>
<comment type="caution">
    <text evidence="7">The sequence shown here is derived from an EMBL/GenBank/DDBJ whole genome shotgun (WGS) entry which is preliminary data.</text>
</comment>
<evidence type="ECO:0000313" key="8">
    <source>
        <dbReference type="Proteomes" id="UP000320333"/>
    </source>
</evidence>
<dbReference type="Proteomes" id="UP000320333">
    <property type="component" value="Unassembled WGS sequence"/>
</dbReference>
<keyword evidence="2" id="KW-0677">Repeat</keyword>
<feature type="region of interest" description="Disordered" evidence="5">
    <location>
        <begin position="302"/>
        <end position="326"/>
    </location>
</feature>
<evidence type="ECO:0000256" key="5">
    <source>
        <dbReference type="SAM" id="MobiDB-lite"/>
    </source>
</evidence>